<dbReference type="InterPro" id="IPR004182">
    <property type="entry name" value="GRAM"/>
</dbReference>
<dbReference type="SMART" id="SM00568">
    <property type="entry name" value="GRAM"/>
    <property type="match status" value="1"/>
</dbReference>
<dbReference type="Pfam" id="PF02893">
    <property type="entry name" value="GRAM"/>
    <property type="match status" value="1"/>
</dbReference>
<protein>
    <recommendedName>
        <fullName evidence="3">GRAM domain-containing protein</fullName>
    </recommendedName>
</protein>
<evidence type="ECO:0000256" key="2">
    <source>
        <dbReference type="SAM" id="MobiDB-lite"/>
    </source>
</evidence>
<comment type="similarity">
    <text evidence="1">Belongs to the GEM family.</text>
</comment>
<feature type="compositionally biased region" description="Polar residues" evidence="2">
    <location>
        <begin position="57"/>
        <end position="69"/>
    </location>
</feature>
<accession>A0A8J5F5J0</accession>
<proteinExistence type="inferred from homology"/>
<evidence type="ECO:0000313" key="5">
    <source>
        <dbReference type="Proteomes" id="UP000734854"/>
    </source>
</evidence>
<name>A0A8J5F5J0_ZINOF</name>
<evidence type="ECO:0000259" key="3">
    <source>
        <dbReference type="SMART" id="SM00568"/>
    </source>
</evidence>
<gene>
    <name evidence="4" type="ORF">ZIOFF_062782</name>
</gene>
<dbReference type="AlphaFoldDB" id="A0A8J5F5J0"/>
<dbReference type="EMBL" id="JACMSC010000017">
    <property type="protein sequence ID" value="KAG6479319.1"/>
    <property type="molecule type" value="Genomic_DNA"/>
</dbReference>
<dbReference type="InterPro" id="IPR011993">
    <property type="entry name" value="PH-like_dom_sf"/>
</dbReference>
<sequence>MMITPVSPHSAAPPNEQAAVGWVPISYDTTPAAHYPSNTIPGASNSRPGNNLHLGLSPSNPYVNASPVPTKSTTERILMVLDRCGRKLEDNTRKAAIIAGNVWQHLKTSPNITDAALTRLSQATKVFAEGGSDKVFQQTFGCFPGEQLRKVYACYLSTSTGPVIGMLYISTARVAFCSDHPLCYDSYNGQQQWAYYKVYI</sequence>
<evidence type="ECO:0000256" key="1">
    <source>
        <dbReference type="ARBA" id="ARBA00009414"/>
    </source>
</evidence>
<organism evidence="4 5">
    <name type="scientific">Zingiber officinale</name>
    <name type="common">Ginger</name>
    <name type="synonym">Amomum zingiber</name>
    <dbReference type="NCBI Taxonomy" id="94328"/>
    <lineage>
        <taxon>Eukaryota</taxon>
        <taxon>Viridiplantae</taxon>
        <taxon>Streptophyta</taxon>
        <taxon>Embryophyta</taxon>
        <taxon>Tracheophyta</taxon>
        <taxon>Spermatophyta</taxon>
        <taxon>Magnoliopsida</taxon>
        <taxon>Liliopsida</taxon>
        <taxon>Zingiberales</taxon>
        <taxon>Zingiberaceae</taxon>
        <taxon>Zingiber</taxon>
    </lineage>
</organism>
<evidence type="ECO:0000313" key="4">
    <source>
        <dbReference type="EMBL" id="KAG6479319.1"/>
    </source>
</evidence>
<feature type="region of interest" description="Disordered" evidence="2">
    <location>
        <begin position="37"/>
        <end position="69"/>
    </location>
</feature>
<dbReference type="Proteomes" id="UP000734854">
    <property type="component" value="Unassembled WGS sequence"/>
</dbReference>
<comment type="caution">
    <text evidence="4">The sequence shown here is derived from an EMBL/GenBank/DDBJ whole genome shotgun (WGS) entry which is preliminary data.</text>
</comment>
<dbReference type="PANTHER" id="PTHR31969">
    <property type="entry name" value="GEM-LIKE PROTEIN 2"/>
    <property type="match status" value="1"/>
</dbReference>
<dbReference type="Gene3D" id="2.30.29.30">
    <property type="entry name" value="Pleckstrin-homology domain (PH domain)/Phosphotyrosine-binding domain (PTB)"/>
    <property type="match status" value="1"/>
</dbReference>
<keyword evidence="5" id="KW-1185">Reference proteome</keyword>
<feature type="compositionally biased region" description="Polar residues" evidence="2">
    <location>
        <begin position="37"/>
        <end position="49"/>
    </location>
</feature>
<reference evidence="4 5" key="1">
    <citation type="submission" date="2020-08" db="EMBL/GenBank/DDBJ databases">
        <title>Plant Genome Project.</title>
        <authorList>
            <person name="Zhang R.-G."/>
        </authorList>
    </citation>
    <scope>NUCLEOTIDE SEQUENCE [LARGE SCALE GENOMIC DNA]</scope>
    <source>
        <tissue evidence="4">Rhizome</tissue>
    </source>
</reference>
<dbReference type="InterPro" id="IPR037848">
    <property type="entry name" value="GEM-like"/>
</dbReference>
<feature type="domain" description="GRAM" evidence="3">
    <location>
        <begin position="134"/>
        <end position="200"/>
    </location>
</feature>